<keyword evidence="2" id="KW-1185">Reference proteome</keyword>
<reference evidence="1" key="1">
    <citation type="submission" date="2020-05" db="EMBL/GenBank/DDBJ databases">
        <title>Large-scale comparative analyses of tick genomes elucidate their genetic diversity and vector capacities.</title>
        <authorList>
            <person name="Jia N."/>
            <person name="Wang J."/>
            <person name="Shi W."/>
            <person name="Du L."/>
            <person name="Sun Y."/>
            <person name="Zhan W."/>
            <person name="Jiang J."/>
            <person name="Wang Q."/>
            <person name="Zhang B."/>
            <person name="Ji P."/>
            <person name="Sakyi L.B."/>
            <person name="Cui X."/>
            <person name="Yuan T."/>
            <person name="Jiang B."/>
            <person name="Yang W."/>
            <person name="Lam T.T.-Y."/>
            <person name="Chang Q."/>
            <person name="Ding S."/>
            <person name="Wang X."/>
            <person name="Zhu J."/>
            <person name="Ruan X."/>
            <person name="Zhao L."/>
            <person name="Wei J."/>
            <person name="Que T."/>
            <person name="Du C."/>
            <person name="Cheng J."/>
            <person name="Dai P."/>
            <person name="Han X."/>
            <person name="Huang E."/>
            <person name="Gao Y."/>
            <person name="Liu J."/>
            <person name="Shao H."/>
            <person name="Ye R."/>
            <person name="Li L."/>
            <person name="Wei W."/>
            <person name="Wang X."/>
            <person name="Wang C."/>
            <person name="Yang T."/>
            <person name="Huo Q."/>
            <person name="Li W."/>
            <person name="Guo W."/>
            <person name="Chen H."/>
            <person name="Zhou L."/>
            <person name="Ni X."/>
            <person name="Tian J."/>
            <person name="Zhou Y."/>
            <person name="Sheng Y."/>
            <person name="Liu T."/>
            <person name="Pan Y."/>
            <person name="Xia L."/>
            <person name="Li J."/>
            <person name="Zhao F."/>
            <person name="Cao W."/>
        </authorList>
    </citation>
    <scope>NUCLEOTIDE SEQUENCE</scope>
    <source>
        <strain evidence="1">Hyas-2018</strain>
    </source>
</reference>
<evidence type="ECO:0000313" key="1">
    <source>
        <dbReference type="EMBL" id="KAH6932624.1"/>
    </source>
</evidence>
<evidence type="ECO:0000313" key="2">
    <source>
        <dbReference type="Proteomes" id="UP000821845"/>
    </source>
</evidence>
<dbReference type="EMBL" id="CM023484">
    <property type="protein sequence ID" value="KAH6932624.1"/>
    <property type="molecule type" value="Genomic_DNA"/>
</dbReference>
<organism evidence="1 2">
    <name type="scientific">Hyalomma asiaticum</name>
    <name type="common">Tick</name>
    <dbReference type="NCBI Taxonomy" id="266040"/>
    <lineage>
        <taxon>Eukaryota</taxon>
        <taxon>Metazoa</taxon>
        <taxon>Ecdysozoa</taxon>
        <taxon>Arthropoda</taxon>
        <taxon>Chelicerata</taxon>
        <taxon>Arachnida</taxon>
        <taxon>Acari</taxon>
        <taxon>Parasitiformes</taxon>
        <taxon>Ixodida</taxon>
        <taxon>Ixodoidea</taxon>
        <taxon>Ixodidae</taxon>
        <taxon>Hyalomminae</taxon>
        <taxon>Hyalomma</taxon>
    </lineage>
</organism>
<accession>A0ACB7SFE5</accession>
<gene>
    <name evidence="1" type="ORF">HPB50_008193</name>
</gene>
<name>A0ACB7SFE5_HYAAI</name>
<sequence length="358" mass="40461">MTAEGLHSALSGAFERAGVPYKRNLVGFAADGASVMMGSRHSVMALLKKEIPSLSVVCMCHSFHLCALYACSKLPRVVQDLVRDVYSYFSSSPKRIDTLTKFQAFLELKPHKLLHSAQTRWLSLLTAVDRFLEQYDALEMYFATAASTERLLASEKIHKGLQDPLKKLFLMFLSFVLPLFNLNKQMQSNDPQLHKLSKNAEACVRTFMDCYPKRSCTQGLDVAKVEFKNRECFVPLEDTYIGGQATAFLSSRQSSITAEQCQLFRLRCLDFYIESVDQMQKRVPFQESVPKHFELLDPAACMNGSAPSIASISKLVAGNALQDLDNEWRYLRNTEIPTVKDPSLQEFRATVFAQKHWG</sequence>
<protein>
    <submittedName>
        <fullName evidence="1">Uncharacterized protein</fullName>
    </submittedName>
</protein>
<proteinExistence type="predicted"/>
<comment type="caution">
    <text evidence="1">The sequence shown here is derived from an EMBL/GenBank/DDBJ whole genome shotgun (WGS) entry which is preliminary data.</text>
</comment>
<dbReference type="Proteomes" id="UP000821845">
    <property type="component" value="Chromosome 4"/>
</dbReference>